<evidence type="ECO:0000313" key="2">
    <source>
        <dbReference type="EMBL" id="QGU80116.1"/>
    </source>
</evidence>
<reference evidence="2 3" key="1">
    <citation type="submission" date="2016-11" db="EMBL/GenBank/DDBJ databases">
        <title>The potential of Streptococcus salivarius to inhibit the production of volatile sulphur compounds in the oral cavity.</title>
        <authorList>
            <person name="Sun L."/>
            <person name="Li Z."/>
            <person name="Jin D."/>
            <person name="Zhao H."/>
        </authorList>
    </citation>
    <scope>NUCLEOTIDE SEQUENCE [LARGE SCALE GENOMIC DNA]</scope>
    <source>
        <strain evidence="2 3">ICDC2</strain>
    </source>
</reference>
<evidence type="ECO:0000313" key="3">
    <source>
        <dbReference type="Proteomes" id="UP000422997"/>
    </source>
</evidence>
<organism evidence="2 3">
    <name type="scientific">Streptococcus salivarius</name>
    <dbReference type="NCBI Taxonomy" id="1304"/>
    <lineage>
        <taxon>Bacteria</taxon>
        <taxon>Bacillati</taxon>
        <taxon>Bacillota</taxon>
        <taxon>Bacilli</taxon>
        <taxon>Lactobacillales</taxon>
        <taxon>Streptococcaceae</taxon>
        <taxon>Streptococcus</taxon>
    </lineage>
</organism>
<keyword evidence="1" id="KW-0472">Membrane</keyword>
<proteinExistence type="predicted"/>
<accession>A0AB37D8W2</accession>
<protein>
    <submittedName>
        <fullName evidence="2">Uncharacterized protein</fullName>
    </submittedName>
</protein>
<dbReference type="AlphaFoldDB" id="A0AB37D8W2"/>
<evidence type="ECO:0000256" key="1">
    <source>
        <dbReference type="SAM" id="Phobius"/>
    </source>
</evidence>
<keyword evidence="1" id="KW-1133">Transmembrane helix</keyword>
<name>A0AB37D8W2_STRSL</name>
<feature type="transmembrane region" description="Helical" evidence="1">
    <location>
        <begin position="20"/>
        <end position="44"/>
    </location>
</feature>
<gene>
    <name evidence="2" type="ORF">BSR19_02775</name>
</gene>
<dbReference type="EMBL" id="CP018187">
    <property type="protein sequence ID" value="QGU80116.1"/>
    <property type="molecule type" value="Genomic_DNA"/>
</dbReference>
<sequence>MIETDKLIWFPAKNPAKNSLAVFLFFYFRLILFVFNMSCNYHILVFTNIKYFGSYLNVK</sequence>
<keyword evidence="1" id="KW-0812">Transmembrane</keyword>
<dbReference type="Proteomes" id="UP000422997">
    <property type="component" value="Chromosome"/>
</dbReference>